<accession>R9TEU3</accession>
<dbReference type="Proteomes" id="UP000201461">
    <property type="component" value="Segment"/>
</dbReference>
<protein>
    <submittedName>
        <fullName evidence="1">Uncharacterized protein</fullName>
    </submittedName>
</protein>
<keyword evidence="2" id="KW-1185">Reference proteome</keyword>
<name>R9TEU3_9CAUD</name>
<dbReference type="RefSeq" id="YP_008125460.1">
    <property type="nucleotide sequence ID" value="NC_021529.2"/>
</dbReference>
<dbReference type="KEGG" id="vg:15926766"/>
<organism evidence="1 2">
    <name type="scientific">Vibrio phage nt-1</name>
    <dbReference type="NCBI Taxonomy" id="115992"/>
    <lineage>
        <taxon>Viruses</taxon>
        <taxon>Duplodnaviria</taxon>
        <taxon>Heunggongvirae</taxon>
        <taxon>Uroviricota</taxon>
        <taxon>Caudoviricetes</taxon>
        <taxon>Pantevenvirales</taxon>
        <taxon>Straboviridae</taxon>
        <taxon>Mylasvirus</taxon>
        <taxon>Mylasvirus persius</taxon>
    </lineage>
</organism>
<dbReference type="EMBL" id="HQ317393">
    <property type="protein sequence ID" value="AGN30311.1"/>
    <property type="molecule type" value="Genomic_DNA"/>
</dbReference>
<proteinExistence type="predicted"/>
<sequence length="81" mass="9557">MKATITQLKKKINSYADHSGFAFDKKAPYYVNAERIKAIKEGILFVKEDGEQKPSRRYEISEKQMVSLNNWVRSLEEKYLR</sequence>
<evidence type="ECO:0000313" key="1">
    <source>
        <dbReference type="EMBL" id="AGN30311.1"/>
    </source>
</evidence>
<gene>
    <name evidence="1" type="ORF">VPFG_00313</name>
</gene>
<dbReference type="OrthoDB" id="36357at10239"/>
<reference evidence="1 2" key="1">
    <citation type="journal article" date="2014" name="Genome Biol. Evol.">
        <title>Composite Conserved Promoter-Terminator Motifs (PeSLs) that Mediate Modular Shuffling in the Diverse T4-Like Myoviruses.</title>
        <authorList>
            <person name="Comeau A.M."/>
            <person name="Arbiol C."/>
            <person name="Krisch H.M."/>
        </authorList>
    </citation>
    <scope>NUCLEOTIDE SEQUENCE [LARGE SCALE GENOMIC DNA]</scope>
</reference>
<evidence type="ECO:0000313" key="2">
    <source>
        <dbReference type="Proteomes" id="UP000201461"/>
    </source>
</evidence>
<dbReference type="GeneID" id="15926766"/>